<feature type="domain" description="DUF7379" evidence="2">
    <location>
        <begin position="295"/>
        <end position="377"/>
    </location>
</feature>
<dbReference type="Gene3D" id="3.40.50.1820">
    <property type="entry name" value="alpha/beta hydrolase"/>
    <property type="match status" value="2"/>
</dbReference>
<dbReference type="InterPro" id="IPR003386">
    <property type="entry name" value="LACT/PDAT_acylTrfase"/>
</dbReference>
<name>A0A6S6SSQ7_9GAMM</name>
<evidence type="ECO:0000259" key="1">
    <source>
        <dbReference type="Pfam" id="PF12770"/>
    </source>
</evidence>
<organism evidence="3">
    <name type="scientific">uncultured Thiotrichaceae bacterium</name>
    <dbReference type="NCBI Taxonomy" id="298394"/>
    <lineage>
        <taxon>Bacteria</taxon>
        <taxon>Pseudomonadati</taxon>
        <taxon>Pseudomonadota</taxon>
        <taxon>Gammaproteobacteria</taxon>
        <taxon>Thiotrichales</taxon>
        <taxon>Thiotrichaceae</taxon>
        <taxon>environmental samples</taxon>
    </lineage>
</organism>
<dbReference type="EMBL" id="CACVAV010000136">
    <property type="protein sequence ID" value="CAA6808791.1"/>
    <property type="molecule type" value="Genomic_DNA"/>
</dbReference>
<protein>
    <submittedName>
        <fullName evidence="3">Uncharacterized protein</fullName>
    </submittedName>
</protein>
<dbReference type="InterPro" id="IPR024983">
    <property type="entry name" value="CHAT_dom"/>
</dbReference>
<dbReference type="InterPro" id="IPR055803">
    <property type="entry name" value="DUF7379"/>
</dbReference>
<dbReference type="GO" id="GO:0008374">
    <property type="term" value="F:O-acyltransferase activity"/>
    <property type="evidence" value="ECO:0007669"/>
    <property type="project" value="InterPro"/>
</dbReference>
<reference evidence="3" key="1">
    <citation type="submission" date="2020-01" db="EMBL/GenBank/DDBJ databases">
        <authorList>
            <person name="Meier V. D."/>
            <person name="Meier V D."/>
        </authorList>
    </citation>
    <scope>NUCLEOTIDE SEQUENCE</scope>
    <source>
        <strain evidence="3">HLG_WM_MAG_08</strain>
    </source>
</reference>
<dbReference type="SUPFAM" id="SSF53474">
    <property type="entry name" value="alpha/beta-Hydrolases"/>
    <property type="match status" value="2"/>
</dbReference>
<dbReference type="GO" id="GO:0006629">
    <property type="term" value="P:lipid metabolic process"/>
    <property type="evidence" value="ECO:0007669"/>
    <property type="project" value="InterPro"/>
</dbReference>
<evidence type="ECO:0000313" key="3">
    <source>
        <dbReference type="EMBL" id="CAA6808791.1"/>
    </source>
</evidence>
<dbReference type="InterPro" id="IPR046880">
    <property type="entry name" value="TPR-S"/>
</dbReference>
<evidence type="ECO:0000259" key="2">
    <source>
        <dbReference type="Pfam" id="PF24096"/>
    </source>
</evidence>
<dbReference type="Pfam" id="PF02450">
    <property type="entry name" value="LCAT"/>
    <property type="match status" value="1"/>
</dbReference>
<dbReference type="InterPro" id="IPR029058">
    <property type="entry name" value="AB_hydrolase_fold"/>
</dbReference>
<dbReference type="Pfam" id="PF20308">
    <property type="entry name" value="TPR-S"/>
    <property type="match status" value="1"/>
</dbReference>
<proteinExistence type="predicted"/>
<dbReference type="Pfam" id="PF24096">
    <property type="entry name" value="DUF7379"/>
    <property type="match status" value="1"/>
</dbReference>
<gene>
    <name evidence="3" type="ORF">HELGO_WM34843</name>
</gene>
<sequence length="2101" mass="234812">MGINAILSPMKSEYCFKYGNYLPTNGDNPTKVTHLPLEYNRTLRSILPIQDSCEELFMPENKQPPIEFLLPESRVSRGSDENQPTHHALPRVLGGQSSRAANASHDIFISERSVAVESVYDLSGAGRDGGSALKGKPVEQNQILVLEATDGTTLIVRADKLKQDLERLYPDHALNKNGQVNLRALSDQEAAARGLGSWIWSQLSVLTLSSDGIVESAKDKALELLKDKLGETYEGMIYAGASWAGAKALMWTIESRLTGEPGLYHWHDKHIQPSDHVDVENKSLQQAANNDDPILLFIHGTASSTTTSFGDLHTGDDEGNWDNLTQSFAGRVYGYEYRSFSSSPLENALTLAKSLPKGTRLSLITHSQGGLIGDLLCLADVDEDLISRYQRKPILEKEGEFKDKERPENKKLREAVVTEEKQQLRQLHLILKEKQFKIDRYIRVAAPASGTTLLSDNFDLFLSSLLSLFNFSINLIPAVGTVGSTVLSAFRRIVLEIAEKRIDPQLIPGIEAMLPNSPLTVLLAQAHRRENIDMAVISGDADGDSGGFLKRIAIMLTDWIIFDHFDNDFVVDTQSMRAGLARRNSTREYYASGHEVSHIHYFERFDTRRAIYKWITDPDPQHLPIFNPIPTDCDIKLDRAAPASSSDAARSGQVNSNAPIVFYLPGVMGSHLEIRKENQGRSEGDRIWFDPFHLAAGGIEQLSINKKNVLPEGIFHRYYGELESYLQNDHEVVTFAYDWRKPIMDSAKLLAVAIKQKLDEIRGQPQRQVSILAHSMGGLVVRAMMTERADLWDKIVDSGGHFVMLGTPNNGSHQMVETLLGKSSAIRQLAMLDFQHDLQEIIDVVADYDGILQLLPHDEFTDSGVEAAERKGHKALKYHQTNAWKLICEENHDNWFGVKSGLGARPDNDKLIETSKFWAKLNRHNKEGGFPHSEKIAYVYGLAAHTPCGLTHTKETAGKCLHLHGTVQGDGSVSWKSGQLAGLQKDQYWYMPVPHSSLTGTQEYFSAIVDLVRHGKTRQLSQKRPRTRSAATTTYRYDAGPVLQPGAEDLVLSFFGGRPVRDVSTESTLVLDVSVRAMDLRFAQWPVMCGHYLGDSIAGAEYAIDQHLLNGALSQRERLGIYAGEIGTNTIVMNPRNQEQRKRGSAHGAIILGLGEWDEITTQKLEDATYDATLEYLLHSTECAGNADGTDSADEELAINSLLICCNSTKHITIGASIEAIVLGVCKANQQYSHNRGKTQPKRAIRKLEFIECYMDTAISAAYAVRELPRRMEKDLSRLNARLVPTQELQFKQGGGTRERLSDLNSATGYWARLMVTDAERTANHCPDECYDHWVSPAIPQKVVNAVKQQLGQSGNDDSKPNYPTTETAAERLKYVYLSERARAEALVQQRQPGLIEALIKKSIQDSRYDSDICRTLFQLMVPVDFKSTARQTEQLLLVLDAYTANLPWEMLQADEEPLAMRMAMVRQLVSTRYRRVVTSSLSKDACVIGNPSTADFYHHFDLGRDPDEDDDHDLPSLSGATKEAQMVTESLRRCQYKVEHLSPAHPDQKPADTALDVLNILFKKPYRILMIAAHGESRIKARRDGKERTGVVLSDGIMLTAAEIGQMEVVPDLVFLNCCHLAKTDNQPRAYNRLAYSLSRELIEMGVRCVIAAGWAVNDDAALTFSGTFFESFTEGDTFGKAVWKARKKTYDMHPGLNTWGAYQAYGDPNYVLHTDKEDDDDEDNWQPVAPRELEDKLKGLGIDLKQSSHSSAGHVYGYPQFAEKIQRILNRVPLDWVKKPGIQYMLADLYGSMLPEGFEQAAKAYQQAIIEEDKDCLVPIRALELLGNLESRQAETLSEKAEDQRIAANKNGIEPSVKTKLIKEQKRLLKEAEMLSDNAIKRLKGLLDITHEMHLLSTVNTAEQCQTNVERFALLGSAHKRKAVILLRQNKVWKKELQSAIHFYQKGEGVSFDLNFNPYTTINRLQLEGILQVTHESQIILAEKAQAAARQSFVTSLNFFDGAMAADAMVAIYLLNESYVQDLAGNQSIKEFLVEYYHDSVKDIRYSSKEFNSVTKQLSYLAMFLKSRAKAEPEAVEMAAALNKKAEVLTAIASALQQL</sequence>
<accession>A0A6S6SSQ7</accession>
<dbReference type="PANTHER" id="PTHR11440">
    <property type="entry name" value="LECITHIN-CHOLESTEROL ACYLTRANSFERASE-RELATED"/>
    <property type="match status" value="1"/>
</dbReference>
<dbReference type="Pfam" id="PF12770">
    <property type="entry name" value="CHAT"/>
    <property type="match status" value="1"/>
</dbReference>
<feature type="domain" description="CHAT" evidence="1">
    <location>
        <begin position="1413"/>
        <end position="1709"/>
    </location>
</feature>